<organism evidence="2 3">
    <name type="scientific">Ruegeria haliotis</name>
    <dbReference type="NCBI Taxonomy" id="2747601"/>
    <lineage>
        <taxon>Bacteria</taxon>
        <taxon>Pseudomonadati</taxon>
        <taxon>Pseudomonadota</taxon>
        <taxon>Alphaproteobacteria</taxon>
        <taxon>Rhodobacterales</taxon>
        <taxon>Roseobacteraceae</taxon>
        <taxon>Ruegeria</taxon>
    </lineage>
</organism>
<dbReference type="RefSeq" id="WP_176866948.1">
    <property type="nucleotide sequence ID" value="NZ_JABXWT010000015.1"/>
</dbReference>
<name>A0ABX2PY12_9RHOB</name>
<reference evidence="2 3" key="1">
    <citation type="submission" date="2020-06" db="EMBL/GenBank/DDBJ databases">
        <authorList>
            <person name="Cao W.R."/>
        </authorList>
    </citation>
    <scope>NUCLEOTIDE SEQUENCE [LARGE SCALE GENOMIC DNA]</scope>
    <source>
        <strain evidence="2 3">B1Z28</strain>
    </source>
</reference>
<accession>A0ABX2PY12</accession>
<proteinExistence type="predicted"/>
<evidence type="ECO:0000313" key="2">
    <source>
        <dbReference type="EMBL" id="NVO57889.1"/>
    </source>
</evidence>
<dbReference type="Proteomes" id="UP000630805">
    <property type="component" value="Unassembled WGS sequence"/>
</dbReference>
<evidence type="ECO:0000256" key="1">
    <source>
        <dbReference type="SAM" id="Phobius"/>
    </source>
</evidence>
<dbReference type="EMBL" id="JABXWT010000015">
    <property type="protein sequence ID" value="NVO57889.1"/>
    <property type="molecule type" value="Genomic_DNA"/>
</dbReference>
<keyword evidence="3" id="KW-1185">Reference proteome</keyword>
<keyword evidence="1" id="KW-0472">Membrane</keyword>
<gene>
    <name evidence="2" type="ORF">HW561_18990</name>
</gene>
<keyword evidence="1" id="KW-1133">Transmembrane helix</keyword>
<sequence>MSDLTVAPHEHGVVRLFALDMRPEEAKFLREPGAIDQLLGVAGLDPEQIDIFPVSDLEDLGLFGYLNEGCGISEDQLDRDALQAIDGWVMVLRSAAFGGHAATLNPDPKLRLIGLYTEDATSWSGGVIETDSAKPFSAPQGSTEGIGQPHRIGSAILALVILLAVGGALWLIL</sequence>
<keyword evidence="1" id="KW-0812">Transmembrane</keyword>
<protein>
    <submittedName>
        <fullName evidence="2">Uncharacterized protein</fullName>
    </submittedName>
</protein>
<evidence type="ECO:0000313" key="3">
    <source>
        <dbReference type="Proteomes" id="UP000630805"/>
    </source>
</evidence>
<comment type="caution">
    <text evidence="2">The sequence shown here is derived from an EMBL/GenBank/DDBJ whole genome shotgun (WGS) entry which is preliminary data.</text>
</comment>
<feature type="transmembrane region" description="Helical" evidence="1">
    <location>
        <begin position="152"/>
        <end position="172"/>
    </location>
</feature>